<accession>A0AAI8DGA4</accession>
<sequence>MYDVLIVGSGVMGMSIARELALKNDSLSIAVIDRDVPGLHASYKAGGMLGAQNEFIEDTPLYQLALRSRDYFESLSHTLYKETNINIDYQAHGLIKMAASRDDIDSLTEQYRFLNKRDRSVTTLNSQSLRHLSNHTIAYNHKAIYIPFDGQINANQYAKALLKSIEYKGIERIYHTEVKSIHRLNDSFKVLTANQILLSKKVIVAGGAWSHQLLADYEIEPKVTGVKGEVLLLEHPDLKLEQTLFMTNGCYIVPKRGNRFLVGATSYVDDYTVGTSVEGENWLMRQACKYIPLLSSSRLIHKWSGIRPYTDNEWPIMDEIDEDLYIVTGHYRNGILLSPIIGKLMAEWIVYEVRPTLLEAFKVRRCVHL</sequence>
<reference evidence="4" key="1">
    <citation type="submission" date="2017-06" db="EMBL/GenBank/DDBJ databases">
        <title>FDA dAtabase for Regulatory Grade micrObial Sequences (FDA-ARGOS): Supporting development and validation of Infectious Disease Dx tests.</title>
        <authorList>
            <person name="Goldberg B."/>
            <person name="Campos J."/>
            <person name="Tallon L."/>
            <person name="Sadzewicz L."/>
            <person name="Sengamalay N."/>
            <person name="Ott S."/>
            <person name="Godinez A."/>
            <person name="Nagaraj S."/>
            <person name="Vavikolanu K."/>
            <person name="Nadendla S."/>
            <person name="George J."/>
            <person name="Geyer C."/>
            <person name="Sichtig H."/>
        </authorList>
    </citation>
    <scope>NUCLEOTIDE SEQUENCE [LARGE SCALE GENOMIC DNA]</scope>
    <source>
        <strain evidence="4">FDAARGOS_285</strain>
    </source>
</reference>
<dbReference type="GO" id="GO:0016491">
    <property type="term" value="F:oxidoreductase activity"/>
    <property type="evidence" value="ECO:0007669"/>
    <property type="project" value="UniProtKB-KW"/>
</dbReference>
<evidence type="ECO:0000256" key="1">
    <source>
        <dbReference type="ARBA" id="ARBA00023002"/>
    </source>
</evidence>
<protein>
    <submittedName>
        <fullName evidence="3">FAD-dependent oxidoreductase</fullName>
    </submittedName>
</protein>
<dbReference type="KEGG" id="sscu:CEP64_00950"/>
<dbReference type="SUPFAM" id="SSF54373">
    <property type="entry name" value="FAD-linked reductases, C-terminal domain"/>
    <property type="match status" value="1"/>
</dbReference>
<dbReference type="AlphaFoldDB" id="A0AAI8DGA4"/>
<dbReference type="Proteomes" id="UP000197058">
    <property type="component" value="Chromosome"/>
</dbReference>
<dbReference type="GO" id="GO:0005737">
    <property type="term" value="C:cytoplasm"/>
    <property type="evidence" value="ECO:0007669"/>
    <property type="project" value="TreeGrafter"/>
</dbReference>
<evidence type="ECO:0000313" key="3">
    <source>
        <dbReference type="EMBL" id="ASE33215.1"/>
    </source>
</evidence>
<proteinExistence type="predicted"/>
<evidence type="ECO:0000313" key="4">
    <source>
        <dbReference type="Proteomes" id="UP000197058"/>
    </source>
</evidence>
<evidence type="ECO:0000259" key="2">
    <source>
        <dbReference type="Pfam" id="PF01266"/>
    </source>
</evidence>
<dbReference type="Gene3D" id="3.30.9.10">
    <property type="entry name" value="D-Amino Acid Oxidase, subunit A, domain 2"/>
    <property type="match status" value="1"/>
</dbReference>
<dbReference type="EMBL" id="CP022046">
    <property type="protein sequence ID" value="ASE33215.1"/>
    <property type="molecule type" value="Genomic_DNA"/>
</dbReference>
<dbReference type="PANTHER" id="PTHR13847:SF289">
    <property type="entry name" value="GLYCINE OXIDASE"/>
    <property type="match status" value="1"/>
</dbReference>
<dbReference type="InterPro" id="IPR006076">
    <property type="entry name" value="FAD-dep_OxRdtase"/>
</dbReference>
<dbReference type="RefSeq" id="WP_084756643.1">
    <property type="nucleotide sequence ID" value="NZ_CP022046.2"/>
</dbReference>
<keyword evidence="1" id="KW-0560">Oxidoreductase</keyword>
<gene>
    <name evidence="3" type="ORF">CEP64_00950</name>
</gene>
<dbReference type="Pfam" id="PF01266">
    <property type="entry name" value="DAO"/>
    <property type="match status" value="1"/>
</dbReference>
<dbReference type="PANTHER" id="PTHR13847">
    <property type="entry name" value="SARCOSINE DEHYDROGENASE-RELATED"/>
    <property type="match status" value="1"/>
</dbReference>
<organism evidence="3 4">
    <name type="scientific">Mammaliicoccus sciuri</name>
    <name type="common">Staphylococcus sciuri</name>
    <dbReference type="NCBI Taxonomy" id="1296"/>
    <lineage>
        <taxon>Bacteria</taxon>
        <taxon>Bacillati</taxon>
        <taxon>Bacillota</taxon>
        <taxon>Bacilli</taxon>
        <taxon>Bacillales</taxon>
        <taxon>Staphylococcaceae</taxon>
        <taxon>Mammaliicoccus</taxon>
    </lineage>
</organism>
<dbReference type="InterPro" id="IPR036188">
    <property type="entry name" value="FAD/NAD-bd_sf"/>
</dbReference>
<feature type="domain" description="FAD dependent oxidoreductase" evidence="2">
    <location>
        <begin position="3"/>
        <end position="348"/>
    </location>
</feature>
<dbReference type="Gene3D" id="3.50.50.60">
    <property type="entry name" value="FAD/NAD(P)-binding domain"/>
    <property type="match status" value="1"/>
</dbReference>
<name>A0AAI8DGA4_MAMSC</name>
<dbReference type="SUPFAM" id="SSF51905">
    <property type="entry name" value="FAD/NAD(P)-binding domain"/>
    <property type="match status" value="1"/>
</dbReference>